<protein>
    <submittedName>
        <fullName evidence="2">Uncharacterized protein</fullName>
    </submittedName>
</protein>
<dbReference type="STRING" id="1157962.A0A250WTD1"/>
<dbReference type="Proteomes" id="UP000232323">
    <property type="component" value="Unassembled WGS sequence"/>
</dbReference>
<sequence length="287" mass="31288">MGDIDAASEALMRQLHRELNGLTRSTRHVDNPKQQRAKALLKARAEARGARRKSNTPCSQDGSGSEHKFEASSSTSEEQEEDRASKQPRRRSSEISPDEVKRSSRQGSPAITTSAGHARKSLDMNKRPPAERERSKLGSKGPHGSSKEKPDETAPPVTPEVHVFSSALEAASFMASRNVRDKVRAAGAKALDSGQRIVKCFHAGVRWGITLCPDALSSRAELATALNDAFAGEILSCGRGEMLNILILDYRGEITEFQSLRGSGARDSNSKWKAAVERAVKIYVRRG</sequence>
<reference evidence="2 3" key="1">
    <citation type="submission" date="2017-08" db="EMBL/GenBank/DDBJ databases">
        <title>Acidophilic green algal genome provides insights into adaptation to an acidic environment.</title>
        <authorList>
            <person name="Hirooka S."/>
            <person name="Hirose Y."/>
            <person name="Kanesaki Y."/>
            <person name="Higuchi S."/>
            <person name="Fujiwara T."/>
            <person name="Onuma R."/>
            <person name="Era A."/>
            <person name="Ohbayashi R."/>
            <person name="Uzuka A."/>
            <person name="Nozaki H."/>
            <person name="Yoshikawa H."/>
            <person name="Miyagishima S.Y."/>
        </authorList>
    </citation>
    <scope>NUCLEOTIDE SEQUENCE [LARGE SCALE GENOMIC DNA]</scope>
    <source>
        <strain evidence="2 3">NIES-2499</strain>
    </source>
</reference>
<feature type="region of interest" description="Disordered" evidence="1">
    <location>
        <begin position="22"/>
        <end position="158"/>
    </location>
</feature>
<evidence type="ECO:0000313" key="3">
    <source>
        <dbReference type="Proteomes" id="UP000232323"/>
    </source>
</evidence>
<keyword evidence="3" id="KW-1185">Reference proteome</keyword>
<dbReference type="EMBL" id="BEGY01000005">
    <property type="protein sequence ID" value="GAX74006.1"/>
    <property type="molecule type" value="Genomic_DNA"/>
</dbReference>
<feature type="compositionally biased region" description="Basic and acidic residues" evidence="1">
    <location>
        <begin position="120"/>
        <end position="136"/>
    </location>
</feature>
<evidence type="ECO:0000313" key="2">
    <source>
        <dbReference type="EMBL" id="GAX74006.1"/>
    </source>
</evidence>
<name>A0A250WTD1_9CHLO</name>
<evidence type="ECO:0000256" key="1">
    <source>
        <dbReference type="SAM" id="MobiDB-lite"/>
    </source>
</evidence>
<dbReference type="AlphaFoldDB" id="A0A250WTD1"/>
<dbReference type="OrthoDB" id="546951at2759"/>
<proteinExistence type="predicted"/>
<organism evidence="2 3">
    <name type="scientific">Chlamydomonas eustigma</name>
    <dbReference type="NCBI Taxonomy" id="1157962"/>
    <lineage>
        <taxon>Eukaryota</taxon>
        <taxon>Viridiplantae</taxon>
        <taxon>Chlorophyta</taxon>
        <taxon>core chlorophytes</taxon>
        <taxon>Chlorophyceae</taxon>
        <taxon>CS clade</taxon>
        <taxon>Chlamydomonadales</taxon>
        <taxon>Chlamydomonadaceae</taxon>
        <taxon>Chlamydomonas</taxon>
    </lineage>
</organism>
<feature type="compositionally biased region" description="Polar residues" evidence="1">
    <location>
        <begin position="105"/>
        <end position="115"/>
    </location>
</feature>
<gene>
    <name evidence="2" type="ORF">CEUSTIGMA_g1456.t1</name>
</gene>
<comment type="caution">
    <text evidence="2">The sequence shown here is derived from an EMBL/GenBank/DDBJ whole genome shotgun (WGS) entry which is preliminary data.</text>
</comment>
<accession>A0A250WTD1</accession>